<keyword evidence="1" id="KW-0677">Repeat</keyword>
<dbReference type="GO" id="GO:0006417">
    <property type="term" value="P:regulation of translation"/>
    <property type="evidence" value="ECO:0007669"/>
    <property type="project" value="UniProtKB-KW"/>
</dbReference>
<dbReference type="InterPro" id="IPR011989">
    <property type="entry name" value="ARM-like"/>
</dbReference>
<evidence type="ECO:0000256" key="3">
    <source>
        <dbReference type="ARBA" id="ARBA00022884"/>
    </source>
</evidence>
<dbReference type="InterPro" id="IPR033133">
    <property type="entry name" value="PUM-HD"/>
</dbReference>
<dbReference type="InterPro" id="IPR016024">
    <property type="entry name" value="ARM-type_fold"/>
</dbReference>
<dbReference type="GO" id="GO:0003729">
    <property type="term" value="F:mRNA binding"/>
    <property type="evidence" value="ECO:0007669"/>
    <property type="project" value="TreeGrafter"/>
</dbReference>
<feature type="domain" description="PUM-HD" evidence="6">
    <location>
        <begin position="81"/>
        <end position="348"/>
    </location>
</feature>
<dbReference type="PANTHER" id="PTHR12537:SF129">
    <property type="entry name" value="PUMILIO HOMOLOG 15-LIKE"/>
    <property type="match status" value="1"/>
</dbReference>
<feature type="region of interest" description="Disordered" evidence="5">
    <location>
        <begin position="18"/>
        <end position="44"/>
    </location>
</feature>
<dbReference type="Gene3D" id="1.25.10.10">
    <property type="entry name" value="Leucine-rich Repeat Variant"/>
    <property type="match status" value="1"/>
</dbReference>
<dbReference type="PROSITE" id="PS50303">
    <property type="entry name" value="PUM_HD"/>
    <property type="match status" value="1"/>
</dbReference>
<name>W9RXS8_9ROSA</name>
<reference evidence="8" key="1">
    <citation type="submission" date="2013-01" db="EMBL/GenBank/DDBJ databases">
        <title>Draft Genome Sequence of a Mulberry Tree, Morus notabilis C.K. Schneid.</title>
        <authorList>
            <person name="He N."/>
            <person name="Zhao S."/>
        </authorList>
    </citation>
    <scope>NUCLEOTIDE SEQUENCE</scope>
</reference>
<dbReference type="GO" id="GO:0005737">
    <property type="term" value="C:cytoplasm"/>
    <property type="evidence" value="ECO:0007669"/>
    <property type="project" value="TreeGrafter"/>
</dbReference>
<protein>
    <submittedName>
        <fullName evidence="7">Pumilio-12-like protein</fullName>
    </submittedName>
</protein>
<sequence length="348" mass="38968">METQMLQQELNELGSNLFLNASSSSNPSPPQFLNSEPLPTTTINSPATPPYSPLAAATTGININASPRREISSPQYGRYHDHDNLARPHQYQRFSPSTPIDELRGNVVTAAMNQHGSRFLQDKLRHENPENIDMIFSGMKESLWSLMVRPIGYHVVQKLIDVVDDKKLDEILDLLTRDILRLEELCAHDHGTNVVQKLVGRLTTQEQQFFFASVMSQIALSLTKSINGSAVISQCLINFSPSHKKLLLRAIAVYCHDIAQCKSGCCILQKCFNAADDEMFNMLAAAIIQNADTLSENCNGSYNLAFFLGQEGQLLNQFIQHVDDNVRQLQSHMYGRRVLQAVNARRNA</sequence>
<evidence type="ECO:0000256" key="4">
    <source>
        <dbReference type="PROSITE-ProRule" id="PRU00317"/>
    </source>
</evidence>
<evidence type="ECO:0000313" key="8">
    <source>
        <dbReference type="Proteomes" id="UP000030645"/>
    </source>
</evidence>
<proteinExistence type="predicted"/>
<dbReference type="EMBL" id="KE344733">
    <property type="protein sequence ID" value="EXB76653.1"/>
    <property type="molecule type" value="Genomic_DNA"/>
</dbReference>
<dbReference type="eggNOG" id="KOG2049">
    <property type="taxonomic scope" value="Eukaryota"/>
</dbReference>
<dbReference type="InterPro" id="IPR001313">
    <property type="entry name" value="Pumilio_RNA-bd_rpt"/>
</dbReference>
<evidence type="ECO:0000256" key="2">
    <source>
        <dbReference type="ARBA" id="ARBA00022845"/>
    </source>
</evidence>
<evidence type="ECO:0000259" key="6">
    <source>
        <dbReference type="PROSITE" id="PS50303"/>
    </source>
</evidence>
<feature type="repeat" description="Pumilio" evidence="4">
    <location>
        <begin position="138"/>
        <end position="173"/>
    </location>
</feature>
<evidence type="ECO:0000256" key="5">
    <source>
        <dbReference type="SAM" id="MobiDB-lite"/>
    </source>
</evidence>
<dbReference type="SMART" id="SM00025">
    <property type="entry name" value="Pumilio"/>
    <property type="match status" value="5"/>
</dbReference>
<gene>
    <name evidence="7" type="ORF">L484_011498</name>
</gene>
<keyword evidence="3" id="KW-0694">RNA-binding</keyword>
<feature type="compositionally biased region" description="Low complexity" evidence="5">
    <location>
        <begin position="18"/>
        <end position="35"/>
    </location>
</feature>
<evidence type="ECO:0000256" key="1">
    <source>
        <dbReference type="ARBA" id="ARBA00022737"/>
    </source>
</evidence>
<dbReference type="PANTHER" id="PTHR12537">
    <property type="entry name" value="RNA BINDING PROTEIN PUMILIO-RELATED"/>
    <property type="match status" value="1"/>
</dbReference>
<dbReference type="Pfam" id="PF00806">
    <property type="entry name" value="PUF"/>
    <property type="match status" value="4"/>
</dbReference>
<accession>W9RXS8</accession>
<dbReference type="PROSITE" id="PS50302">
    <property type="entry name" value="PUM"/>
    <property type="match status" value="2"/>
</dbReference>
<keyword evidence="2" id="KW-0810">Translation regulation</keyword>
<feature type="repeat" description="Pumilio" evidence="4">
    <location>
        <begin position="102"/>
        <end position="137"/>
    </location>
</feature>
<evidence type="ECO:0000313" key="7">
    <source>
        <dbReference type="EMBL" id="EXB76653.1"/>
    </source>
</evidence>
<dbReference type="Proteomes" id="UP000030645">
    <property type="component" value="Unassembled WGS sequence"/>
</dbReference>
<organism evidence="7 8">
    <name type="scientific">Morus notabilis</name>
    <dbReference type="NCBI Taxonomy" id="981085"/>
    <lineage>
        <taxon>Eukaryota</taxon>
        <taxon>Viridiplantae</taxon>
        <taxon>Streptophyta</taxon>
        <taxon>Embryophyta</taxon>
        <taxon>Tracheophyta</taxon>
        <taxon>Spermatophyta</taxon>
        <taxon>Magnoliopsida</taxon>
        <taxon>eudicotyledons</taxon>
        <taxon>Gunneridae</taxon>
        <taxon>Pentapetalae</taxon>
        <taxon>rosids</taxon>
        <taxon>fabids</taxon>
        <taxon>Rosales</taxon>
        <taxon>Moraceae</taxon>
        <taxon>Moreae</taxon>
        <taxon>Morus</taxon>
    </lineage>
</organism>
<dbReference type="AlphaFoldDB" id="W9RXS8"/>
<keyword evidence="8" id="KW-1185">Reference proteome</keyword>
<dbReference type="SUPFAM" id="SSF48371">
    <property type="entry name" value="ARM repeat"/>
    <property type="match status" value="1"/>
</dbReference>